<dbReference type="InterPro" id="IPR023214">
    <property type="entry name" value="HAD_sf"/>
</dbReference>
<sequence length="229" mass="25348">MHTDQILIFDADDTLWENNVIFERVTDAFLDWVAAPAERERTRTLLAGIEAANVPTLGYGAGSFRQSLADCLSRLNGDRTPTAAELARIDDLLAPLTRRGGIELIPGVADTLAALAGRHHLLLLTKGDQEEQRAKVAASTIDHHFRGIHIVAEKSTGTYRELTAELALDPARTWMIGNSPKSDIAPARAAGLRTVFIPHEHTWVLEHQELRPDEATLRLTAFPELLRHF</sequence>
<dbReference type="EMBL" id="JZKH01000040">
    <property type="protein sequence ID" value="KJS60603.1"/>
    <property type="molecule type" value="Genomic_DNA"/>
</dbReference>
<organism evidence="3 4">
    <name type="scientific">Streptomyces rubellomurinus (strain ATCC 31215)</name>
    <dbReference type="NCBI Taxonomy" id="359131"/>
    <lineage>
        <taxon>Bacteria</taxon>
        <taxon>Bacillati</taxon>
        <taxon>Actinomycetota</taxon>
        <taxon>Actinomycetes</taxon>
        <taxon>Kitasatosporales</taxon>
        <taxon>Streptomycetaceae</taxon>
        <taxon>Streptomyces</taxon>
    </lineage>
</organism>
<evidence type="ECO:0000313" key="3">
    <source>
        <dbReference type="EMBL" id="KJS60603.1"/>
    </source>
</evidence>
<evidence type="ECO:0000313" key="4">
    <source>
        <dbReference type="Proteomes" id="UP000033699"/>
    </source>
</evidence>
<keyword evidence="2" id="KW-0460">Magnesium</keyword>
<dbReference type="Pfam" id="PF00702">
    <property type="entry name" value="Hydrolase"/>
    <property type="match status" value="1"/>
</dbReference>
<dbReference type="RefSeq" id="WP_045698803.1">
    <property type="nucleotide sequence ID" value="NZ_JZKH01000040.1"/>
</dbReference>
<proteinExistence type="predicted"/>
<dbReference type="OrthoDB" id="3680851at2"/>
<dbReference type="AlphaFoldDB" id="A0A0F2TBM7"/>
<dbReference type="InterPro" id="IPR023198">
    <property type="entry name" value="PGP-like_dom2"/>
</dbReference>
<comment type="caution">
    <text evidence="3">The sequence shown here is derived from an EMBL/GenBank/DDBJ whole genome shotgun (WGS) entry which is preliminary data.</text>
</comment>
<dbReference type="Proteomes" id="UP000033699">
    <property type="component" value="Unassembled WGS sequence"/>
</dbReference>
<dbReference type="PANTHER" id="PTHR46470:SF4">
    <property type="entry name" value="5-AMINO-6-(5-PHOSPHO-D-RIBITYLAMINO)URACIL PHOSPHATASE YIGB"/>
    <property type="match status" value="1"/>
</dbReference>
<protein>
    <submittedName>
        <fullName evidence="3">Hydrolase</fullName>
    </submittedName>
</protein>
<accession>A0A0F2TBM7</accession>
<evidence type="ECO:0000256" key="1">
    <source>
        <dbReference type="ARBA" id="ARBA00022801"/>
    </source>
</evidence>
<dbReference type="InterPro" id="IPR036412">
    <property type="entry name" value="HAD-like_sf"/>
</dbReference>
<keyword evidence="1 3" id="KW-0378">Hydrolase</keyword>
<dbReference type="Gene3D" id="1.10.150.240">
    <property type="entry name" value="Putative phosphatase, domain 2"/>
    <property type="match status" value="1"/>
</dbReference>
<dbReference type="PATRIC" id="fig|359131.3.peg.4704"/>
<dbReference type="PANTHER" id="PTHR46470">
    <property type="entry name" value="N-ACYLNEURAMINATE-9-PHOSPHATASE"/>
    <property type="match status" value="1"/>
</dbReference>
<dbReference type="SUPFAM" id="SSF56784">
    <property type="entry name" value="HAD-like"/>
    <property type="match status" value="1"/>
</dbReference>
<name>A0A0F2TBM7_STRR3</name>
<evidence type="ECO:0000256" key="2">
    <source>
        <dbReference type="ARBA" id="ARBA00022842"/>
    </source>
</evidence>
<dbReference type="Gene3D" id="3.40.50.1000">
    <property type="entry name" value="HAD superfamily/HAD-like"/>
    <property type="match status" value="1"/>
</dbReference>
<gene>
    <name evidence="3" type="ORF">VM95_20140</name>
</gene>
<dbReference type="GO" id="GO:0009231">
    <property type="term" value="P:riboflavin biosynthetic process"/>
    <property type="evidence" value="ECO:0007669"/>
    <property type="project" value="TreeGrafter"/>
</dbReference>
<dbReference type="InterPro" id="IPR051400">
    <property type="entry name" value="HAD-like_hydrolase"/>
</dbReference>
<keyword evidence="4" id="KW-1185">Reference proteome</keyword>
<dbReference type="GO" id="GO:0016787">
    <property type="term" value="F:hydrolase activity"/>
    <property type="evidence" value="ECO:0007669"/>
    <property type="project" value="UniProtKB-KW"/>
</dbReference>
<reference evidence="3 4" key="1">
    <citation type="submission" date="2015-02" db="EMBL/GenBank/DDBJ databases">
        <authorList>
            <person name="Ju K.-S."/>
            <person name="Doroghazi J.R."/>
            <person name="Metcalf W."/>
        </authorList>
    </citation>
    <scope>NUCLEOTIDE SEQUENCE [LARGE SCALE GENOMIC DNA]</scope>
    <source>
        <strain evidence="3 4">ATCC 31215</strain>
    </source>
</reference>